<evidence type="ECO:0000313" key="2">
    <source>
        <dbReference type="EMBL" id="KAK6497870.1"/>
    </source>
</evidence>
<gene>
    <name evidence="2" type="ORF">TWF481_012269</name>
</gene>
<feature type="region of interest" description="Disordered" evidence="1">
    <location>
        <begin position="1"/>
        <end position="22"/>
    </location>
</feature>
<reference evidence="2 3" key="1">
    <citation type="submission" date="2023-08" db="EMBL/GenBank/DDBJ databases">
        <authorList>
            <person name="Palmer J.M."/>
        </authorList>
    </citation>
    <scope>NUCLEOTIDE SEQUENCE [LARGE SCALE GENOMIC DNA]</scope>
    <source>
        <strain evidence="2 3">TWF481</strain>
    </source>
</reference>
<keyword evidence="3" id="KW-1185">Reference proteome</keyword>
<evidence type="ECO:0000313" key="3">
    <source>
        <dbReference type="Proteomes" id="UP001370758"/>
    </source>
</evidence>
<accession>A0AAV9VWH6</accession>
<organism evidence="2 3">
    <name type="scientific">Arthrobotrys musiformis</name>
    <dbReference type="NCBI Taxonomy" id="47236"/>
    <lineage>
        <taxon>Eukaryota</taxon>
        <taxon>Fungi</taxon>
        <taxon>Dikarya</taxon>
        <taxon>Ascomycota</taxon>
        <taxon>Pezizomycotina</taxon>
        <taxon>Orbiliomycetes</taxon>
        <taxon>Orbiliales</taxon>
        <taxon>Orbiliaceae</taxon>
        <taxon>Arthrobotrys</taxon>
    </lineage>
</organism>
<dbReference type="AlphaFoldDB" id="A0AAV9VWH6"/>
<evidence type="ECO:0000256" key="1">
    <source>
        <dbReference type="SAM" id="MobiDB-lite"/>
    </source>
</evidence>
<dbReference type="Proteomes" id="UP001370758">
    <property type="component" value="Unassembled WGS sequence"/>
</dbReference>
<sequence>MPGSFIERAPYRVPTATSPSETIKIDPEDLSVMGIGTSSTTANQAAPGSLHKHPCDDTLSLRSTPCEVTVNVNLVATNRLVEVILGENQPLEAVLQVVKPRILAVFFEQSGYFAPNQPNALAWTIDLTFGDLSILNMVNLLTYRGEPQETLLVKDIFYGGETLEPRIFRLTSPQDSGAPGPPIEFKWSQGAKEWIAQPAPGEMLLMDAQLAVHENILYTPFTHARGSLSLTSMKLCYLRTLNERLRTPASSVGYVSAVVFVGIGDIRMAVVKSYAWKKDPSKGLGQILDWDDRKGIALVRDGTGQDRTLKFRRNRLVWVEEVA</sequence>
<comment type="caution">
    <text evidence="2">The sequence shown here is derived from an EMBL/GenBank/DDBJ whole genome shotgun (WGS) entry which is preliminary data.</text>
</comment>
<protein>
    <submittedName>
        <fullName evidence="2">Uncharacterized protein</fullName>
    </submittedName>
</protein>
<name>A0AAV9VWH6_9PEZI</name>
<proteinExistence type="predicted"/>
<dbReference type="EMBL" id="JAVHJL010000009">
    <property type="protein sequence ID" value="KAK6497870.1"/>
    <property type="molecule type" value="Genomic_DNA"/>
</dbReference>